<reference evidence="2" key="1">
    <citation type="submission" date="2020-11" db="EMBL/GenBank/DDBJ databases">
        <title>The chromosome-scale genome resource for two endophytic Fusarium species: F. culmorum and F. pseudograminearum.</title>
        <authorList>
            <person name="Yuan Z."/>
        </authorList>
    </citation>
    <scope>NUCLEOTIDE SEQUENCE</scope>
    <source>
        <strain evidence="2">Class2-1B</strain>
    </source>
</reference>
<dbReference type="EMBL" id="CP064749">
    <property type="protein sequence ID" value="QPC64547.1"/>
    <property type="molecule type" value="Genomic_DNA"/>
</dbReference>
<feature type="region of interest" description="Disordered" evidence="1">
    <location>
        <begin position="20"/>
        <end position="127"/>
    </location>
</feature>
<accession>A0A7S8D9L5</accession>
<dbReference type="AlphaFoldDB" id="A0A7S8D9L5"/>
<evidence type="ECO:0000256" key="1">
    <source>
        <dbReference type="SAM" id="MobiDB-lite"/>
    </source>
</evidence>
<name>A0A7S8D9L5_FUSCU</name>
<evidence type="ECO:0000313" key="3">
    <source>
        <dbReference type="Proteomes" id="UP000663297"/>
    </source>
</evidence>
<organism evidence="2 3">
    <name type="scientific">Fusarium culmorum</name>
    <dbReference type="NCBI Taxonomy" id="5516"/>
    <lineage>
        <taxon>Eukaryota</taxon>
        <taxon>Fungi</taxon>
        <taxon>Dikarya</taxon>
        <taxon>Ascomycota</taxon>
        <taxon>Pezizomycotina</taxon>
        <taxon>Sordariomycetes</taxon>
        <taxon>Hypocreomycetidae</taxon>
        <taxon>Hypocreales</taxon>
        <taxon>Nectriaceae</taxon>
        <taxon>Fusarium</taxon>
    </lineage>
</organism>
<feature type="compositionally biased region" description="Basic and acidic residues" evidence="1">
    <location>
        <begin position="77"/>
        <end position="100"/>
    </location>
</feature>
<protein>
    <submittedName>
        <fullName evidence="2">Uncharacterized protein</fullName>
    </submittedName>
</protein>
<feature type="compositionally biased region" description="Basic and acidic residues" evidence="1">
    <location>
        <begin position="54"/>
        <end position="68"/>
    </location>
</feature>
<gene>
    <name evidence="2" type="ORF">HYE67_006778</name>
</gene>
<feature type="compositionally biased region" description="Acidic residues" evidence="1">
    <location>
        <begin position="42"/>
        <end position="53"/>
    </location>
</feature>
<sequence>MRLDEGIKKTPTAEQWLYIQYGTSTLRPWRRRGTRDQTGVTEDVDHEDGSDEATDGHEGMDESPKATKVDPQQVTKTTEESDHRGTEDSQIVKEAAERVTNETTDDHEEETGRLSPISSRHEDSLVG</sequence>
<evidence type="ECO:0000313" key="2">
    <source>
        <dbReference type="EMBL" id="QPC64547.1"/>
    </source>
</evidence>
<proteinExistence type="predicted"/>
<dbReference type="Proteomes" id="UP000663297">
    <property type="component" value="Chromosome 3"/>
</dbReference>